<dbReference type="InterPro" id="IPR016035">
    <property type="entry name" value="Acyl_Trfase/lysoPLipase"/>
</dbReference>
<dbReference type="GO" id="GO:0016042">
    <property type="term" value="P:lipid catabolic process"/>
    <property type="evidence" value="ECO:0007669"/>
    <property type="project" value="UniProtKB-KW"/>
</dbReference>
<dbReference type="OMA" id="HINFRRN"/>
<feature type="non-terminal residue" evidence="6">
    <location>
        <position position="1"/>
    </location>
</feature>
<dbReference type="SUPFAM" id="SSF52151">
    <property type="entry name" value="FabD/lysophospholipase-like"/>
    <property type="match status" value="1"/>
</dbReference>
<comment type="domain">
    <text evidence="4">The nitrogen atoms of the two glycine residues in the GGXR motif define the oxyanion hole, and stabilize the oxyanion that forms during the nucleophilic attack by the catalytic serine during substrate cleavage.</text>
</comment>
<reference evidence="6 7" key="1">
    <citation type="journal article" date="2021" name="Nat. Plants">
        <title>The Taxus genome provides insights into paclitaxel biosynthesis.</title>
        <authorList>
            <person name="Xiong X."/>
            <person name="Gou J."/>
            <person name="Liao Q."/>
            <person name="Li Y."/>
            <person name="Zhou Q."/>
            <person name="Bi G."/>
            <person name="Li C."/>
            <person name="Du R."/>
            <person name="Wang X."/>
            <person name="Sun T."/>
            <person name="Guo L."/>
            <person name="Liang H."/>
            <person name="Lu P."/>
            <person name="Wu Y."/>
            <person name="Zhang Z."/>
            <person name="Ro D.K."/>
            <person name="Shang Y."/>
            <person name="Huang S."/>
            <person name="Yan J."/>
        </authorList>
    </citation>
    <scope>NUCLEOTIDE SEQUENCE [LARGE SCALE GENOMIC DNA]</scope>
    <source>
        <strain evidence="6">Ta-2019</strain>
    </source>
</reference>
<dbReference type="PANTHER" id="PTHR32176:SF92">
    <property type="entry name" value="XYLOSE ISOMERASE"/>
    <property type="match status" value="1"/>
</dbReference>
<feature type="short sequence motif" description="GXSXG" evidence="3">
    <location>
        <begin position="52"/>
        <end position="56"/>
    </location>
</feature>
<evidence type="ECO:0000256" key="1">
    <source>
        <dbReference type="ARBA" id="ARBA00010240"/>
    </source>
</evidence>
<dbReference type="Pfam" id="PF01734">
    <property type="entry name" value="Patatin"/>
    <property type="match status" value="1"/>
</dbReference>
<dbReference type="PANTHER" id="PTHR32176">
    <property type="entry name" value="XYLOSE ISOMERASE"/>
    <property type="match status" value="1"/>
</dbReference>
<comment type="caution">
    <text evidence="3">Lacks conserved residue(s) required for the propagation of feature annotation.</text>
</comment>
<evidence type="ECO:0000313" key="7">
    <source>
        <dbReference type="Proteomes" id="UP000824469"/>
    </source>
</evidence>
<evidence type="ECO:0000256" key="3">
    <source>
        <dbReference type="PROSITE-ProRule" id="PRU01161"/>
    </source>
</evidence>
<sequence length="94" mass="10219">MATERVATILSLDGGGVRGIMQGVILTFLEEKLQELDGQDVRLADYFDIIAGTSTGGLITAMITAPNSQNRPLMTAKNVVKFYNDNAAKIFPYH</sequence>
<feature type="domain" description="PNPLA" evidence="5">
    <location>
        <begin position="10"/>
        <end position="94"/>
    </location>
</feature>
<dbReference type="EC" id="3.1.1.-" evidence="4"/>
<dbReference type="EMBL" id="JAHRHJ020000005">
    <property type="protein sequence ID" value="KAH9316393.1"/>
    <property type="molecule type" value="Genomic_DNA"/>
</dbReference>
<dbReference type="GO" id="GO:0047372">
    <property type="term" value="F:monoacylglycerol lipase activity"/>
    <property type="evidence" value="ECO:0007669"/>
    <property type="project" value="TreeGrafter"/>
</dbReference>
<dbReference type="AlphaFoldDB" id="A0AA38G6Y5"/>
<organism evidence="6 7">
    <name type="scientific">Taxus chinensis</name>
    <name type="common">Chinese yew</name>
    <name type="synonym">Taxus wallichiana var. chinensis</name>
    <dbReference type="NCBI Taxonomy" id="29808"/>
    <lineage>
        <taxon>Eukaryota</taxon>
        <taxon>Viridiplantae</taxon>
        <taxon>Streptophyta</taxon>
        <taxon>Embryophyta</taxon>
        <taxon>Tracheophyta</taxon>
        <taxon>Spermatophyta</taxon>
        <taxon>Pinopsida</taxon>
        <taxon>Pinidae</taxon>
        <taxon>Conifers II</taxon>
        <taxon>Cupressales</taxon>
        <taxon>Taxaceae</taxon>
        <taxon>Taxus</taxon>
    </lineage>
</organism>
<evidence type="ECO:0000259" key="5">
    <source>
        <dbReference type="PROSITE" id="PS51635"/>
    </source>
</evidence>
<evidence type="ECO:0000256" key="2">
    <source>
        <dbReference type="ARBA" id="ARBA00023098"/>
    </source>
</evidence>
<dbReference type="Proteomes" id="UP000824469">
    <property type="component" value="Unassembled WGS sequence"/>
</dbReference>
<dbReference type="GO" id="GO:0004620">
    <property type="term" value="F:phospholipase activity"/>
    <property type="evidence" value="ECO:0007669"/>
    <property type="project" value="TreeGrafter"/>
</dbReference>
<dbReference type="PROSITE" id="PS51635">
    <property type="entry name" value="PNPLA"/>
    <property type="match status" value="1"/>
</dbReference>
<keyword evidence="2 4" id="KW-0443">Lipid metabolism</keyword>
<evidence type="ECO:0000256" key="4">
    <source>
        <dbReference type="RuleBase" id="RU361262"/>
    </source>
</evidence>
<gene>
    <name evidence="6" type="ORF">KI387_025020</name>
</gene>
<comment type="function">
    <text evidence="4">Lipolytic acyl hydrolase (LAH).</text>
</comment>
<comment type="caution">
    <text evidence="6">The sequence shown here is derived from an EMBL/GenBank/DDBJ whole genome shotgun (WGS) entry which is preliminary data.</text>
</comment>
<name>A0AA38G6Y5_TAXCH</name>
<comment type="similarity">
    <text evidence="1 4">Belongs to the patatin family.</text>
</comment>
<accession>A0AA38G6Y5</accession>
<keyword evidence="4" id="KW-0442">Lipid degradation</keyword>
<evidence type="ECO:0000313" key="6">
    <source>
        <dbReference type="EMBL" id="KAH9316393.1"/>
    </source>
</evidence>
<dbReference type="Gene3D" id="3.40.1090.10">
    <property type="entry name" value="Cytosolic phospholipase A2 catalytic domain"/>
    <property type="match status" value="1"/>
</dbReference>
<keyword evidence="4" id="KW-0378">Hydrolase</keyword>
<proteinExistence type="inferred from homology"/>
<dbReference type="InterPro" id="IPR002641">
    <property type="entry name" value="PNPLA_dom"/>
</dbReference>
<feature type="short sequence motif" description="GXGXXG" evidence="3">
    <location>
        <begin position="14"/>
        <end position="19"/>
    </location>
</feature>
<protein>
    <recommendedName>
        <fullName evidence="4">Patatin</fullName>
        <ecNumber evidence="4">3.1.1.-</ecNumber>
    </recommendedName>
</protein>
<keyword evidence="7" id="KW-1185">Reference proteome</keyword>